<organism evidence="1 2">
    <name type="scientific">Dioscorea alata</name>
    <name type="common">Purple yam</name>
    <dbReference type="NCBI Taxonomy" id="55571"/>
    <lineage>
        <taxon>Eukaryota</taxon>
        <taxon>Viridiplantae</taxon>
        <taxon>Streptophyta</taxon>
        <taxon>Embryophyta</taxon>
        <taxon>Tracheophyta</taxon>
        <taxon>Spermatophyta</taxon>
        <taxon>Magnoliopsida</taxon>
        <taxon>Liliopsida</taxon>
        <taxon>Dioscoreales</taxon>
        <taxon>Dioscoreaceae</taxon>
        <taxon>Dioscorea</taxon>
    </lineage>
</organism>
<proteinExistence type="predicted"/>
<comment type="caution">
    <text evidence="1">The sequence shown here is derived from an EMBL/GenBank/DDBJ whole genome shotgun (WGS) entry which is preliminary data.</text>
</comment>
<accession>A0ACB7U2V8</accession>
<dbReference type="Proteomes" id="UP000827976">
    <property type="component" value="Chromosome 19"/>
</dbReference>
<dbReference type="EMBL" id="CM037029">
    <property type="protein sequence ID" value="KAH7654651.1"/>
    <property type="molecule type" value="Genomic_DNA"/>
</dbReference>
<sequence length="35" mass="4037">MCEVLHKHSMHLKSASKADLQTLDNLVIFTIKRVE</sequence>
<gene>
    <name evidence="1" type="ORF">IHE45_19G155700</name>
</gene>
<reference evidence="2" key="1">
    <citation type="journal article" date="2022" name="Nat. Commun.">
        <title>Chromosome evolution and the genetic basis of agronomically important traits in greater yam.</title>
        <authorList>
            <person name="Bredeson J.V."/>
            <person name="Lyons J.B."/>
            <person name="Oniyinde I.O."/>
            <person name="Okereke N.R."/>
            <person name="Kolade O."/>
            <person name="Nnabue I."/>
            <person name="Nwadili C.O."/>
            <person name="Hribova E."/>
            <person name="Parker M."/>
            <person name="Nwogha J."/>
            <person name="Shu S."/>
            <person name="Carlson J."/>
            <person name="Kariba R."/>
            <person name="Muthemba S."/>
            <person name="Knop K."/>
            <person name="Barton G.J."/>
            <person name="Sherwood A.V."/>
            <person name="Lopez-Montes A."/>
            <person name="Asiedu R."/>
            <person name="Jamnadass R."/>
            <person name="Muchugi A."/>
            <person name="Goodstein D."/>
            <person name="Egesi C.N."/>
            <person name="Featherston J."/>
            <person name="Asfaw A."/>
            <person name="Simpson G.G."/>
            <person name="Dolezel J."/>
            <person name="Hendre P.S."/>
            <person name="Van Deynze A."/>
            <person name="Kumar P.L."/>
            <person name="Obidiegwu J.E."/>
            <person name="Bhattacharjee R."/>
            <person name="Rokhsar D.S."/>
        </authorList>
    </citation>
    <scope>NUCLEOTIDE SEQUENCE [LARGE SCALE GENOMIC DNA]</scope>
    <source>
        <strain evidence="2">cv. TDa95/00328</strain>
    </source>
</reference>
<name>A0ACB7U2V8_DIOAL</name>
<protein>
    <submittedName>
        <fullName evidence="1">Uncharacterized protein</fullName>
    </submittedName>
</protein>
<evidence type="ECO:0000313" key="2">
    <source>
        <dbReference type="Proteomes" id="UP000827976"/>
    </source>
</evidence>
<evidence type="ECO:0000313" key="1">
    <source>
        <dbReference type="EMBL" id="KAH7654651.1"/>
    </source>
</evidence>
<keyword evidence="2" id="KW-1185">Reference proteome</keyword>